<dbReference type="EC" id="3.1.2.-" evidence="1"/>
<dbReference type="PANTHER" id="PTHR31793">
    <property type="entry name" value="4-HYDROXYBENZOYL-COA THIOESTERASE FAMILY MEMBER"/>
    <property type="match status" value="1"/>
</dbReference>
<dbReference type="RefSeq" id="WP_378060587.1">
    <property type="nucleotide sequence ID" value="NZ_JBHSIS010000022.1"/>
</dbReference>
<proteinExistence type="predicted"/>
<dbReference type="GO" id="GO:0016787">
    <property type="term" value="F:hydrolase activity"/>
    <property type="evidence" value="ECO:0007669"/>
    <property type="project" value="UniProtKB-KW"/>
</dbReference>
<dbReference type="InterPro" id="IPR029069">
    <property type="entry name" value="HotDog_dom_sf"/>
</dbReference>
<reference evidence="2" key="1">
    <citation type="journal article" date="2019" name="Int. J. Syst. Evol. Microbiol.">
        <title>The Global Catalogue of Microorganisms (GCM) 10K type strain sequencing project: providing services to taxonomists for standard genome sequencing and annotation.</title>
        <authorList>
            <consortium name="The Broad Institute Genomics Platform"/>
            <consortium name="The Broad Institute Genome Sequencing Center for Infectious Disease"/>
            <person name="Wu L."/>
            <person name="Ma J."/>
        </authorList>
    </citation>
    <scope>NUCLEOTIDE SEQUENCE [LARGE SCALE GENOMIC DNA]</scope>
    <source>
        <strain evidence="2">ZS-22-S1</strain>
    </source>
</reference>
<dbReference type="Proteomes" id="UP001595859">
    <property type="component" value="Unassembled WGS sequence"/>
</dbReference>
<name>A0ABV9SCP9_9PSEU</name>
<protein>
    <submittedName>
        <fullName evidence="1">Acyl-CoA thioesterase</fullName>
        <ecNumber evidence="1">3.1.2.-</ecNumber>
    </submittedName>
</protein>
<comment type="caution">
    <text evidence="1">The sequence shown here is derived from an EMBL/GenBank/DDBJ whole genome shotgun (WGS) entry which is preliminary data.</text>
</comment>
<dbReference type="EMBL" id="JBHSIS010000022">
    <property type="protein sequence ID" value="MFC4858243.1"/>
    <property type="molecule type" value="Genomic_DNA"/>
</dbReference>
<sequence length="142" mass="15634">MGLFITEVRPRWSDMDAYGHVNHANTVTLLEEARVALLFTEAARQGADGMARGVVVARLVVEYFVPLVADGTPVRVAMSVREMRHAAFILDYQVYSGQSDDQVAVTAQTLLVPYDTASGRPRRLTENERDFLAAYRSGSNGA</sequence>
<keyword evidence="1" id="KW-0378">Hydrolase</keyword>
<accession>A0ABV9SCP9</accession>
<dbReference type="Gene3D" id="3.10.129.10">
    <property type="entry name" value="Hotdog Thioesterase"/>
    <property type="match status" value="1"/>
</dbReference>
<dbReference type="CDD" id="cd00586">
    <property type="entry name" value="4HBT"/>
    <property type="match status" value="1"/>
</dbReference>
<gene>
    <name evidence="1" type="ORF">ACFPCV_32505</name>
</gene>
<evidence type="ECO:0000313" key="2">
    <source>
        <dbReference type="Proteomes" id="UP001595859"/>
    </source>
</evidence>
<dbReference type="PANTHER" id="PTHR31793:SF24">
    <property type="entry name" value="LONG-CHAIN ACYL-COA THIOESTERASE FADM"/>
    <property type="match status" value="1"/>
</dbReference>
<dbReference type="Pfam" id="PF13279">
    <property type="entry name" value="4HBT_2"/>
    <property type="match status" value="1"/>
</dbReference>
<organism evidence="1 2">
    <name type="scientific">Actinophytocola glycyrrhizae</name>
    <dbReference type="NCBI Taxonomy" id="2044873"/>
    <lineage>
        <taxon>Bacteria</taxon>
        <taxon>Bacillati</taxon>
        <taxon>Actinomycetota</taxon>
        <taxon>Actinomycetes</taxon>
        <taxon>Pseudonocardiales</taxon>
        <taxon>Pseudonocardiaceae</taxon>
    </lineage>
</organism>
<dbReference type="InterPro" id="IPR050563">
    <property type="entry name" value="4-hydroxybenzoyl-CoA_TE"/>
</dbReference>
<evidence type="ECO:0000313" key="1">
    <source>
        <dbReference type="EMBL" id="MFC4858243.1"/>
    </source>
</evidence>
<keyword evidence="2" id="KW-1185">Reference proteome</keyword>
<dbReference type="SUPFAM" id="SSF54637">
    <property type="entry name" value="Thioesterase/thiol ester dehydrase-isomerase"/>
    <property type="match status" value="1"/>
</dbReference>